<evidence type="ECO:0000256" key="2">
    <source>
        <dbReference type="ARBA" id="ARBA00004922"/>
    </source>
</evidence>
<gene>
    <name evidence="9" type="ORF">ANCCAN_06880</name>
</gene>
<keyword evidence="6 7" id="KW-0333">Golgi apparatus</keyword>
<evidence type="ECO:0000256" key="1">
    <source>
        <dbReference type="ARBA" id="ARBA00004323"/>
    </source>
</evidence>
<keyword evidence="10" id="KW-1185">Reference proteome</keyword>
<dbReference type="InterPro" id="IPR038577">
    <property type="entry name" value="GT10-like_C_sf"/>
</dbReference>
<dbReference type="AlphaFoldDB" id="A0A368GUR5"/>
<evidence type="ECO:0000256" key="4">
    <source>
        <dbReference type="ARBA" id="ARBA00022676"/>
    </source>
</evidence>
<name>A0A368GUR5_ANCCA</name>
<dbReference type="GO" id="GO:0008417">
    <property type="term" value="F:fucosyltransferase activity"/>
    <property type="evidence" value="ECO:0007669"/>
    <property type="project" value="InterPro"/>
</dbReference>
<keyword evidence="5 7" id="KW-0808">Transferase</keyword>
<comment type="similarity">
    <text evidence="3 7">Belongs to the glycosyltransferase 10 family.</text>
</comment>
<dbReference type="GO" id="GO:0032580">
    <property type="term" value="C:Golgi cisterna membrane"/>
    <property type="evidence" value="ECO:0007669"/>
    <property type="project" value="UniProtKB-SubCell"/>
</dbReference>
<evidence type="ECO:0000256" key="3">
    <source>
        <dbReference type="ARBA" id="ARBA00008919"/>
    </source>
</evidence>
<dbReference type="Proteomes" id="UP000252519">
    <property type="component" value="Unassembled WGS sequence"/>
</dbReference>
<dbReference type="PANTHER" id="PTHR48438">
    <property type="entry name" value="ALPHA-(1,3)-FUCOSYLTRANSFERASE C-RELATED"/>
    <property type="match status" value="1"/>
</dbReference>
<keyword evidence="7" id="KW-0472">Membrane</keyword>
<evidence type="ECO:0000256" key="7">
    <source>
        <dbReference type="RuleBase" id="RU003832"/>
    </source>
</evidence>
<dbReference type="PANTHER" id="PTHR48438:SF1">
    <property type="entry name" value="ALPHA-(1,3)-FUCOSYLTRANSFERASE C-RELATED"/>
    <property type="match status" value="1"/>
</dbReference>
<dbReference type="Pfam" id="PF00852">
    <property type="entry name" value="Glyco_transf_10"/>
    <property type="match status" value="2"/>
</dbReference>
<dbReference type="STRING" id="29170.A0A368GUR5"/>
<evidence type="ECO:0000256" key="6">
    <source>
        <dbReference type="ARBA" id="ARBA00023034"/>
    </source>
</evidence>
<dbReference type="InterPro" id="IPR001503">
    <property type="entry name" value="Glyco_trans_10"/>
</dbReference>
<evidence type="ECO:0000313" key="9">
    <source>
        <dbReference type="EMBL" id="RCN47049.1"/>
    </source>
</evidence>
<keyword evidence="7" id="KW-0812">Transmembrane</keyword>
<proteinExistence type="inferred from homology"/>
<comment type="caution">
    <text evidence="9">The sequence shown here is derived from an EMBL/GenBank/DDBJ whole genome shotgun (WGS) entry which is preliminary data.</text>
</comment>
<dbReference type="OrthoDB" id="427096at2759"/>
<dbReference type="InterPro" id="IPR055270">
    <property type="entry name" value="Glyco_tran_10_C"/>
</dbReference>
<evidence type="ECO:0000259" key="8">
    <source>
        <dbReference type="Pfam" id="PF00852"/>
    </source>
</evidence>
<dbReference type="EC" id="2.4.1.-" evidence="7"/>
<protein>
    <recommendedName>
        <fullName evidence="7">Fucosyltransferase</fullName>
        <ecNumber evidence="7">2.4.1.-</ecNumber>
    </recommendedName>
</protein>
<dbReference type="GO" id="GO:0000139">
    <property type="term" value="C:Golgi membrane"/>
    <property type="evidence" value="ECO:0007669"/>
    <property type="project" value="UniProtKB-SubCell"/>
</dbReference>
<feature type="domain" description="Fucosyltransferase C-terminal" evidence="8">
    <location>
        <begin position="8"/>
        <end position="98"/>
    </location>
</feature>
<feature type="domain" description="Fucosyltransferase C-terminal" evidence="8">
    <location>
        <begin position="120"/>
        <end position="209"/>
    </location>
</feature>
<reference evidence="9 10" key="1">
    <citation type="submission" date="2014-10" db="EMBL/GenBank/DDBJ databases">
        <title>Draft genome of the hookworm Ancylostoma caninum.</title>
        <authorList>
            <person name="Mitreva M."/>
        </authorList>
    </citation>
    <scope>NUCLEOTIDE SEQUENCE [LARGE SCALE GENOMIC DNA]</scope>
    <source>
        <strain evidence="9 10">Baltimore</strain>
    </source>
</reference>
<comment type="subcellular location">
    <subcellularLocation>
        <location evidence="1">Golgi apparatus membrane</location>
        <topology evidence="1">Single-pass type II membrane protein</topology>
    </subcellularLocation>
    <subcellularLocation>
        <location evidence="7">Golgi apparatus</location>
        <location evidence="7">Golgi stack membrane</location>
        <topology evidence="7">Single-pass type II membrane protein</topology>
    </subcellularLocation>
</comment>
<accession>A0A368GUR5</accession>
<evidence type="ECO:0000256" key="5">
    <source>
        <dbReference type="ARBA" id="ARBA00022679"/>
    </source>
</evidence>
<dbReference type="EMBL" id="JOJR01000068">
    <property type="protein sequence ID" value="RCN47049.1"/>
    <property type="molecule type" value="Genomic_DNA"/>
</dbReference>
<dbReference type="SUPFAM" id="SSF53756">
    <property type="entry name" value="UDP-Glycosyltransferase/glycogen phosphorylase"/>
    <property type="match status" value="1"/>
</dbReference>
<dbReference type="UniPathway" id="UPA00378"/>
<comment type="pathway">
    <text evidence="2">Protein modification; protein glycosylation.</text>
</comment>
<organism evidence="9 10">
    <name type="scientific">Ancylostoma caninum</name>
    <name type="common">Dog hookworm</name>
    <dbReference type="NCBI Taxonomy" id="29170"/>
    <lineage>
        <taxon>Eukaryota</taxon>
        <taxon>Metazoa</taxon>
        <taxon>Ecdysozoa</taxon>
        <taxon>Nematoda</taxon>
        <taxon>Chromadorea</taxon>
        <taxon>Rhabditida</taxon>
        <taxon>Rhabditina</taxon>
        <taxon>Rhabditomorpha</taxon>
        <taxon>Strongyloidea</taxon>
        <taxon>Ancylostomatidae</taxon>
        <taxon>Ancylostomatinae</taxon>
        <taxon>Ancylostoma</taxon>
    </lineage>
</organism>
<sequence length="236" mass="27596">MNISLIYGKTKGAAWFVSNCHASSSREDYVSALQKVFHVDQYGDCGPLKCKHGGFCEARLDTHYHFYLAFENSVCKHYITEKLWKHGYQHEIVPIVLKNPFSLLNIWITWNLLNTDISIQRSIVEALVPPHSFIAVDEFDSVAELAAYLRYLMSNKTAYLEYFKWKMDYRVVFLDGVVHNELERPWGLCQLCRITWEEPRKTYIIKDFHDYWSYSCEGDEVVRNRIRSVSNGTKGS</sequence>
<dbReference type="Gene3D" id="3.40.50.11660">
    <property type="entry name" value="Glycosyl transferase family 10, C-terminal domain"/>
    <property type="match status" value="1"/>
</dbReference>
<keyword evidence="4 7" id="KW-0328">Glycosyltransferase</keyword>
<evidence type="ECO:0000313" key="10">
    <source>
        <dbReference type="Proteomes" id="UP000252519"/>
    </source>
</evidence>